<feature type="region of interest" description="Disordered" evidence="1">
    <location>
        <begin position="1"/>
        <end position="147"/>
    </location>
</feature>
<dbReference type="EMBL" id="CAJVAX010000001">
    <property type="protein sequence ID" value="CAG7597188.1"/>
    <property type="molecule type" value="Genomic_DNA"/>
</dbReference>
<evidence type="ECO:0000313" key="3">
    <source>
        <dbReference type="Proteomes" id="UP001153328"/>
    </source>
</evidence>
<dbReference type="Proteomes" id="UP001153328">
    <property type="component" value="Unassembled WGS sequence"/>
</dbReference>
<feature type="compositionally biased region" description="Basic and acidic residues" evidence="1">
    <location>
        <begin position="81"/>
        <end position="93"/>
    </location>
</feature>
<gene>
    <name evidence="2" type="ORF">SBRY_10059</name>
</gene>
<dbReference type="AlphaFoldDB" id="A0A9W4E5M0"/>
<evidence type="ECO:0000256" key="1">
    <source>
        <dbReference type="SAM" id="MobiDB-lite"/>
    </source>
</evidence>
<feature type="region of interest" description="Disordered" evidence="1">
    <location>
        <begin position="163"/>
        <end position="221"/>
    </location>
</feature>
<protein>
    <submittedName>
        <fullName evidence="2">Uncharacterized protein</fullName>
    </submittedName>
</protein>
<feature type="compositionally biased region" description="Low complexity" evidence="1">
    <location>
        <begin position="130"/>
        <end position="147"/>
    </location>
</feature>
<proteinExistence type="predicted"/>
<accession>A0A9W4E5M0</accession>
<name>A0A9W4E5M0_9ACTN</name>
<sequence>MDGRTDRRRGLPGRRRPAQPAVPGARAGRGGADGRLPLRQAVHELPARHPGHRAGHGADRGLARGDRGVGLAAGGARPRGRGVDRRLRPDLRLPGRGRRPGARREVGAGPLRHPGRAARRPDLPRRHHGPAGLVRGRGPRGRLLVDGARGGRRCLPLRALHRQAARPEPAQPGLLHRQRRDRHHALRLRPARPAGARPRHLRRRGRAGGFPSGAVRRPCCP</sequence>
<feature type="compositionally biased region" description="Basic residues" evidence="1">
    <location>
        <begin position="176"/>
        <end position="190"/>
    </location>
</feature>
<feature type="compositionally biased region" description="Basic residues" evidence="1">
    <location>
        <begin position="197"/>
        <end position="206"/>
    </location>
</feature>
<organism evidence="2 3">
    <name type="scientific">Actinacidiphila bryophytorum</name>
    <dbReference type="NCBI Taxonomy" id="1436133"/>
    <lineage>
        <taxon>Bacteria</taxon>
        <taxon>Bacillati</taxon>
        <taxon>Actinomycetota</taxon>
        <taxon>Actinomycetes</taxon>
        <taxon>Kitasatosporales</taxon>
        <taxon>Streptomycetaceae</taxon>
        <taxon>Actinacidiphila</taxon>
    </lineage>
</organism>
<evidence type="ECO:0000313" key="2">
    <source>
        <dbReference type="EMBL" id="CAG7597188.1"/>
    </source>
</evidence>
<reference evidence="2" key="1">
    <citation type="submission" date="2021-06" db="EMBL/GenBank/DDBJ databases">
        <authorList>
            <person name="Arsene-Ploetze F."/>
        </authorList>
    </citation>
    <scope>NUCLEOTIDE SEQUENCE</scope>
    <source>
        <strain evidence="2">SBRY1</strain>
    </source>
</reference>
<feature type="compositionally biased region" description="Basic and acidic residues" evidence="1">
    <location>
        <begin position="56"/>
        <end position="67"/>
    </location>
</feature>
<comment type="caution">
    <text evidence="2">The sequence shown here is derived from an EMBL/GenBank/DDBJ whole genome shotgun (WGS) entry which is preliminary data.</text>
</comment>
<keyword evidence="3" id="KW-1185">Reference proteome</keyword>